<keyword evidence="3" id="KW-1185">Reference proteome</keyword>
<gene>
    <name evidence="2" type="ORF">A2U01_0008658</name>
</gene>
<feature type="compositionally biased region" description="Polar residues" evidence="1">
    <location>
        <begin position="75"/>
        <end position="89"/>
    </location>
</feature>
<dbReference type="Proteomes" id="UP000265520">
    <property type="component" value="Unassembled WGS sequence"/>
</dbReference>
<comment type="caution">
    <text evidence="2">The sequence shown here is derived from an EMBL/GenBank/DDBJ whole genome shotgun (WGS) entry which is preliminary data.</text>
</comment>
<dbReference type="EMBL" id="LXQA010012895">
    <property type="protein sequence ID" value="MCH87780.1"/>
    <property type="molecule type" value="Genomic_DNA"/>
</dbReference>
<accession>A0A392MJW7</accession>
<reference evidence="2 3" key="1">
    <citation type="journal article" date="2018" name="Front. Plant Sci.">
        <title>Red Clover (Trifolium pratense) and Zigzag Clover (T. medium) - A Picture of Genomic Similarities and Differences.</title>
        <authorList>
            <person name="Dluhosova J."/>
            <person name="Istvanek J."/>
            <person name="Nedelnik J."/>
            <person name="Repkova J."/>
        </authorList>
    </citation>
    <scope>NUCLEOTIDE SEQUENCE [LARGE SCALE GENOMIC DNA]</scope>
    <source>
        <strain evidence="3">cv. 10/8</strain>
        <tissue evidence="2">Leaf</tissue>
    </source>
</reference>
<keyword evidence="2" id="KW-0067">ATP-binding</keyword>
<feature type="compositionally biased region" description="Basic and acidic residues" evidence="1">
    <location>
        <begin position="55"/>
        <end position="73"/>
    </location>
</feature>
<proteinExistence type="predicted"/>
<evidence type="ECO:0000313" key="3">
    <source>
        <dbReference type="Proteomes" id="UP000265520"/>
    </source>
</evidence>
<evidence type="ECO:0000256" key="1">
    <source>
        <dbReference type="SAM" id="MobiDB-lite"/>
    </source>
</evidence>
<sequence length="300" mass="33483">MPFGNSSNLRQTDKIPPGASSAGKFLEAESLSKGTEGPRMLEDKGNLHSDIQIPSEDRKHLAAKRDAERRIQERVSGQSSSATPYQQKDSSSHLDDSDNGNLTAGRANQPSVVGPNNWTGFTGPSEASKGPPQISTIQHELPIERRENIPSQFQNVSNSLGSWNHNSVNHLTSYSLKEHWKPVPVIDSNPHGVTMMKDGNALGKNVSGDQGGNERSVSADLPSSKKFTMSERWIMDQQKKRRLVEQNYAQKQQKAREKMTTCFYKLKENVSSCEDISAKTKSVIELKKLQLFDLQRRLRR</sequence>
<keyword evidence="2" id="KW-0378">Hydrolase</keyword>
<name>A0A392MJW7_9FABA</name>
<feature type="region of interest" description="Disordered" evidence="1">
    <location>
        <begin position="1"/>
        <end position="133"/>
    </location>
</feature>
<protein>
    <submittedName>
        <fullName evidence="2">Helicase swr1</fullName>
    </submittedName>
</protein>
<keyword evidence="2" id="KW-0347">Helicase</keyword>
<evidence type="ECO:0000313" key="2">
    <source>
        <dbReference type="EMBL" id="MCH87780.1"/>
    </source>
</evidence>
<dbReference type="AlphaFoldDB" id="A0A392MJW7"/>
<organism evidence="2 3">
    <name type="scientific">Trifolium medium</name>
    <dbReference type="NCBI Taxonomy" id="97028"/>
    <lineage>
        <taxon>Eukaryota</taxon>
        <taxon>Viridiplantae</taxon>
        <taxon>Streptophyta</taxon>
        <taxon>Embryophyta</taxon>
        <taxon>Tracheophyta</taxon>
        <taxon>Spermatophyta</taxon>
        <taxon>Magnoliopsida</taxon>
        <taxon>eudicotyledons</taxon>
        <taxon>Gunneridae</taxon>
        <taxon>Pentapetalae</taxon>
        <taxon>rosids</taxon>
        <taxon>fabids</taxon>
        <taxon>Fabales</taxon>
        <taxon>Fabaceae</taxon>
        <taxon>Papilionoideae</taxon>
        <taxon>50 kb inversion clade</taxon>
        <taxon>NPAAA clade</taxon>
        <taxon>Hologalegina</taxon>
        <taxon>IRL clade</taxon>
        <taxon>Trifolieae</taxon>
        <taxon>Trifolium</taxon>
    </lineage>
</organism>
<dbReference type="GO" id="GO:0004386">
    <property type="term" value="F:helicase activity"/>
    <property type="evidence" value="ECO:0007669"/>
    <property type="project" value="UniProtKB-KW"/>
</dbReference>
<feature type="compositionally biased region" description="Polar residues" evidence="1">
    <location>
        <begin position="1"/>
        <end position="10"/>
    </location>
</feature>
<feature type="compositionally biased region" description="Polar residues" evidence="1">
    <location>
        <begin position="99"/>
        <end position="122"/>
    </location>
</feature>
<keyword evidence="2" id="KW-0547">Nucleotide-binding</keyword>